<evidence type="ECO:0000256" key="2">
    <source>
        <dbReference type="ARBA" id="ARBA00022801"/>
    </source>
</evidence>
<organism evidence="4">
    <name type="scientific">hydrocarbon metagenome</name>
    <dbReference type="NCBI Taxonomy" id="938273"/>
    <lineage>
        <taxon>unclassified sequences</taxon>
        <taxon>metagenomes</taxon>
        <taxon>ecological metagenomes</taxon>
    </lineage>
</organism>
<dbReference type="NCBIfam" id="TIGR04183">
    <property type="entry name" value="Por_Secre_tail"/>
    <property type="match status" value="1"/>
</dbReference>
<sequence>MIFLGNDIFVSSINLLPDELTTGDLIDYKLTAVDISSNNNVATKPESNFFRFDVAEGIYFNNKPNIEIREHILASTNDTISVSDEITIEDLNIYFKSDHPKFSDLHIRLYDPFGNEYDLVNRDWFETDNENAGSPSIIFDQDAYFTFDDALLVDTDSATGSFAPVYSDLTQLLGTSAFGDWRLRVFDKGINNIKGNWLEWGLIIKGQGTTDVSDETEVLVNNYQLFQNYPNPFNPTTSIKYQVASIEKVSIKVYDILGREITTLVNEVKSPGTYEVKFDGSNLSSGTYFYRLTSNGFSQTMKLLLLK</sequence>
<dbReference type="Pfam" id="PF18962">
    <property type="entry name" value="Por_Secre_tail"/>
    <property type="match status" value="1"/>
</dbReference>
<accession>A0A0W8FXX4</accession>
<protein>
    <recommendedName>
        <fullName evidence="3">P/Homo B domain-containing protein</fullName>
    </recommendedName>
</protein>
<dbReference type="EMBL" id="LNQE01000638">
    <property type="protein sequence ID" value="KUG25625.1"/>
    <property type="molecule type" value="Genomic_DNA"/>
</dbReference>
<dbReference type="GO" id="GO:0004252">
    <property type="term" value="F:serine-type endopeptidase activity"/>
    <property type="evidence" value="ECO:0007669"/>
    <property type="project" value="InterPro"/>
</dbReference>
<reference evidence="4" key="1">
    <citation type="journal article" date="2015" name="Proc. Natl. Acad. Sci. U.S.A.">
        <title>Networks of energetic and metabolic interactions define dynamics in microbial communities.</title>
        <authorList>
            <person name="Embree M."/>
            <person name="Liu J.K."/>
            <person name="Al-Bassam M.M."/>
            <person name="Zengler K."/>
        </authorList>
    </citation>
    <scope>NUCLEOTIDE SEQUENCE</scope>
</reference>
<dbReference type="Gene3D" id="2.60.120.260">
    <property type="entry name" value="Galactose-binding domain-like"/>
    <property type="match status" value="1"/>
</dbReference>
<dbReference type="InterPro" id="IPR002884">
    <property type="entry name" value="P_dom"/>
</dbReference>
<dbReference type="GO" id="GO:0006508">
    <property type="term" value="P:proteolysis"/>
    <property type="evidence" value="ECO:0007669"/>
    <property type="project" value="UniProtKB-KW"/>
</dbReference>
<comment type="caution">
    <text evidence="4">The sequence shown here is derived from an EMBL/GenBank/DDBJ whole genome shotgun (WGS) entry which is preliminary data.</text>
</comment>
<dbReference type="Pfam" id="PF01483">
    <property type="entry name" value="P_proprotein"/>
    <property type="match status" value="1"/>
</dbReference>
<feature type="domain" description="P/Homo B" evidence="3">
    <location>
        <begin position="43"/>
        <end position="212"/>
    </location>
</feature>
<proteinExistence type="predicted"/>
<evidence type="ECO:0000256" key="1">
    <source>
        <dbReference type="ARBA" id="ARBA00022670"/>
    </source>
</evidence>
<keyword evidence="1" id="KW-0645">Protease</keyword>
<dbReference type="InterPro" id="IPR008979">
    <property type="entry name" value="Galactose-bd-like_sf"/>
</dbReference>
<dbReference type="InterPro" id="IPR026444">
    <property type="entry name" value="Secre_tail"/>
</dbReference>
<dbReference type="SUPFAM" id="SSF49785">
    <property type="entry name" value="Galactose-binding domain-like"/>
    <property type="match status" value="1"/>
</dbReference>
<gene>
    <name evidence="4" type="ORF">ASZ90_004545</name>
</gene>
<evidence type="ECO:0000313" key="4">
    <source>
        <dbReference type="EMBL" id="KUG25625.1"/>
    </source>
</evidence>
<dbReference type="PROSITE" id="PS51829">
    <property type="entry name" value="P_HOMO_B"/>
    <property type="match status" value="1"/>
</dbReference>
<evidence type="ECO:0000259" key="3">
    <source>
        <dbReference type="PROSITE" id="PS51829"/>
    </source>
</evidence>
<name>A0A0W8FXX4_9ZZZZ</name>
<keyword evidence="2" id="KW-0378">Hydrolase</keyword>
<dbReference type="AlphaFoldDB" id="A0A0W8FXX4"/>
<dbReference type="Gene3D" id="2.60.40.4070">
    <property type="match status" value="1"/>
</dbReference>